<name>A0A6P1NPN1_9MICC</name>
<sequence length="259" mass="27702">MASHVDIDGHPTWVDDRGGPGVPLLLLHGGLSNSDELLKSIGPGLAERFRVVAFDRRGHGYTADTDAGFHYADMATETIRVLEEVVGGPAHLVGWSDGGIVALLVALKRPDLVHKLVVIGANYHYDGVVPFEMDPQSPLVQELSNAYIERSPDGAEHLEVAFSKTFAMFGSEPTLTTADIAQFTRPVLVVVGDDDVVTFPHTVSLYEALPEGQLAVVPGTSHALPLEQPDVLAGLILNFLAAAEPPHTLIPIHRARPPG</sequence>
<dbReference type="GO" id="GO:0016020">
    <property type="term" value="C:membrane"/>
    <property type="evidence" value="ECO:0007669"/>
    <property type="project" value="TreeGrafter"/>
</dbReference>
<accession>A0A6P1NPN1</accession>
<keyword evidence="2" id="KW-0378">Hydrolase</keyword>
<dbReference type="InterPro" id="IPR000073">
    <property type="entry name" value="AB_hydrolase_1"/>
</dbReference>
<dbReference type="EMBL" id="CP047898">
    <property type="protein sequence ID" value="QHK21659.1"/>
    <property type="molecule type" value="Genomic_DNA"/>
</dbReference>
<dbReference type="AlphaFoldDB" id="A0A6P1NPN1"/>
<dbReference type="KEGG" id="psey:GU243_20415"/>
<evidence type="ECO:0000313" key="3">
    <source>
        <dbReference type="Proteomes" id="UP000464186"/>
    </source>
</evidence>
<dbReference type="InterPro" id="IPR029058">
    <property type="entry name" value="AB_hydrolase_fold"/>
</dbReference>
<gene>
    <name evidence="2" type="ORF">GU243_20415</name>
</gene>
<dbReference type="Gene3D" id="3.40.50.1820">
    <property type="entry name" value="alpha/beta hydrolase"/>
    <property type="match status" value="1"/>
</dbReference>
<dbReference type="PRINTS" id="PR00111">
    <property type="entry name" value="ABHYDROLASE"/>
</dbReference>
<evidence type="ECO:0000259" key="1">
    <source>
        <dbReference type="Pfam" id="PF12697"/>
    </source>
</evidence>
<proteinExistence type="predicted"/>
<protein>
    <submittedName>
        <fullName evidence="2">Alpha/beta fold hydrolase</fullName>
    </submittedName>
</protein>
<organism evidence="2 3">
    <name type="scientific">Pseudarthrobacter psychrotolerans</name>
    <dbReference type="NCBI Taxonomy" id="2697569"/>
    <lineage>
        <taxon>Bacteria</taxon>
        <taxon>Bacillati</taxon>
        <taxon>Actinomycetota</taxon>
        <taxon>Actinomycetes</taxon>
        <taxon>Micrococcales</taxon>
        <taxon>Micrococcaceae</taxon>
        <taxon>Pseudarthrobacter</taxon>
    </lineage>
</organism>
<dbReference type="GO" id="GO:0046464">
    <property type="term" value="P:acylglycerol catabolic process"/>
    <property type="evidence" value="ECO:0007669"/>
    <property type="project" value="TreeGrafter"/>
</dbReference>
<dbReference type="Pfam" id="PF12697">
    <property type="entry name" value="Abhydrolase_6"/>
    <property type="match status" value="1"/>
</dbReference>
<dbReference type="Proteomes" id="UP000464186">
    <property type="component" value="Chromosome"/>
</dbReference>
<evidence type="ECO:0000313" key="2">
    <source>
        <dbReference type="EMBL" id="QHK21659.1"/>
    </source>
</evidence>
<feature type="domain" description="AB hydrolase-1" evidence="1">
    <location>
        <begin position="24"/>
        <end position="233"/>
    </location>
</feature>
<reference evidence="2 3" key="1">
    <citation type="submission" date="2020-01" db="EMBL/GenBank/DDBJ databases">
        <title>Pseudarthrobacter psychrotolerans sp. nov., isolated from antarctic soil.</title>
        <authorList>
            <person name="Shin Y."/>
            <person name="Park W."/>
        </authorList>
    </citation>
    <scope>NUCLEOTIDE SEQUENCE [LARGE SCALE GENOMIC DNA]</scope>
    <source>
        <strain evidence="2 3">YJ56</strain>
    </source>
</reference>
<dbReference type="PANTHER" id="PTHR43798:SF33">
    <property type="entry name" value="HYDROLASE, PUTATIVE (AFU_ORTHOLOGUE AFUA_2G14860)-RELATED"/>
    <property type="match status" value="1"/>
</dbReference>
<keyword evidence="3" id="KW-1185">Reference proteome</keyword>
<dbReference type="GO" id="GO:0047372">
    <property type="term" value="F:monoacylglycerol lipase activity"/>
    <property type="evidence" value="ECO:0007669"/>
    <property type="project" value="TreeGrafter"/>
</dbReference>
<dbReference type="SUPFAM" id="SSF53474">
    <property type="entry name" value="alpha/beta-Hydrolases"/>
    <property type="match status" value="1"/>
</dbReference>
<dbReference type="InterPro" id="IPR050266">
    <property type="entry name" value="AB_hydrolase_sf"/>
</dbReference>
<dbReference type="PANTHER" id="PTHR43798">
    <property type="entry name" value="MONOACYLGLYCEROL LIPASE"/>
    <property type="match status" value="1"/>
</dbReference>